<gene>
    <name evidence="7" type="ORF">G5V58_09685</name>
</gene>
<dbReference type="SMART" id="SM00422">
    <property type="entry name" value="HTH_MERR"/>
    <property type="match status" value="1"/>
</dbReference>
<dbReference type="GO" id="GO:0003677">
    <property type="term" value="F:DNA binding"/>
    <property type="evidence" value="ECO:0007669"/>
    <property type="project" value="UniProtKB-KW"/>
</dbReference>
<evidence type="ECO:0000256" key="2">
    <source>
        <dbReference type="ARBA" id="ARBA00023015"/>
    </source>
</evidence>
<keyword evidence="2" id="KW-0805">Transcription regulation</keyword>
<dbReference type="Gene3D" id="1.10.1660.10">
    <property type="match status" value="1"/>
</dbReference>
<dbReference type="EMBL" id="CP049257">
    <property type="protein sequence ID" value="QIG45875.1"/>
    <property type="molecule type" value="Genomic_DNA"/>
</dbReference>
<evidence type="ECO:0000313" key="7">
    <source>
        <dbReference type="EMBL" id="QIG45875.1"/>
    </source>
</evidence>
<dbReference type="SUPFAM" id="SSF46955">
    <property type="entry name" value="Putative DNA-binding domain"/>
    <property type="match status" value="1"/>
</dbReference>
<name>A0A6G6WL99_9ACTN</name>
<evidence type="ECO:0000256" key="5">
    <source>
        <dbReference type="SAM" id="MobiDB-lite"/>
    </source>
</evidence>
<feature type="region of interest" description="Disordered" evidence="5">
    <location>
        <begin position="111"/>
        <end position="139"/>
    </location>
</feature>
<dbReference type="GO" id="GO:0003700">
    <property type="term" value="F:DNA-binding transcription factor activity"/>
    <property type="evidence" value="ECO:0007669"/>
    <property type="project" value="InterPro"/>
</dbReference>
<organism evidence="7 8">
    <name type="scientific">Nocardioides anomalus</name>
    <dbReference type="NCBI Taxonomy" id="2712223"/>
    <lineage>
        <taxon>Bacteria</taxon>
        <taxon>Bacillati</taxon>
        <taxon>Actinomycetota</taxon>
        <taxon>Actinomycetes</taxon>
        <taxon>Propionibacteriales</taxon>
        <taxon>Nocardioidaceae</taxon>
        <taxon>Nocardioides</taxon>
    </lineage>
</organism>
<dbReference type="PANTHER" id="PTHR30204:SF69">
    <property type="entry name" value="MERR-FAMILY TRANSCRIPTIONAL REGULATOR"/>
    <property type="match status" value="1"/>
</dbReference>
<evidence type="ECO:0000256" key="1">
    <source>
        <dbReference type="ARBA" id="ARBA00022491"/>
    </source>
</evidence>
<feature type="compositionally biased region" description="Low complexity" evidence="5">
    <location>
        <begin position="122"/>
        <end position="132"/>
    </location>
</feature>
<dbReference type="KEGG" id="nano:G5V58_09685"/>
<dbReference type="InterPro" id="IPR047057">
    <property type="entry name" value="MerR_fam"/>
</dbReference>
<feature type="domain" description="HTH merR-type" evidence="6">
    <location>
        <begin position="1"/>
        <end position="65"/>
    </location>
</feature>
<evidence type="ECO:0000313" key="8">
    <source>
        <dbReference type="Proteomes" id="UP000502996"/>
    </source>
</evidence>
<dbReference type="Proteomes" id="UP000502996">
    <property type="component" value="Chromosome"/>
</dbReference>
<dbReference type="PANTHER" id="PTHR30204">
    <property type="entry name" value="REDOX-CYCLING DRUG-SENSING TRANSCRIPTIONAL ACTIVATOR SOXR"/>
    <property type="match status" value="1"/>
</dbReference>
<keyword evidence="1" id="KW-0678">Repressor</keyword>
<evidence type="ECO:0000259" key="6">
    <source>
        <dbReference type="PROSITE" id="PS50937"/>
    </source>
</evidence>
<keyword evidence="3" id="KW-0238">DNA-binding</keyword>
<dbReference type="AlphaFoldDB" id="A0A6G6WL99"/>
<evidence type="ECO:0000256" key="3">
    <source>
        <dbReference type="ARBA" id="ARBA00023125"/>
    </source>
</evidence>
<evidence type="ECO:0000256" key="4">
    <source>
        <dbReference type="ARBA" id="ARBA00023163"/>
    </source>
</evidence>
<accession>A0A6G6WL99</accession>
<dbReference type="PROSITE" id="PS50937">
    <property type="entry name" value="HTH_MERR_2"/>
    <property type="match status" value="1"/>
</dbReference>
<proteinExistence type="predicted"/>
<dbReference type="InterPro" id="IPR000551">
    <property type="entry name" value="MerR-type_HTH_dom"/>
</dbReference>
<keyword evidence="8" id="KW-1185">Reference proteome</keyword>
<protein>
    <submittedName>
        <fullName evidence="7">MerR family transcriptional regulator</fullName>
    </submittedName>
</protein>
<dbReference type="Pfam" id="PF13411">
    <property type="entry name" value="MerR_1"/>
    <property type="match status" value="1"/>
</dbReference>
<dbReference type="InterPro" id="IPR009061">
    <property type="entry name" value="DNA-bd_dom_put_sf"/>
</dbReference>
<reference evidence="7 8" key="1">
    <citation type="submission" date="2020-02" db="EMBL/GenBank/DDBJ databases">
        <title>Full genome sequence of Nocardioides sp. R-3366.</title>
        <authorList>
            <person name="Im W.-T."/>
        </authorList>
    </citation>
    <scope>NUCLEOTIDE SEQUENCE [LARGE SCALE GENOMIC DNA]</scope>
    <source>
        <strain evidence="7 8">R-3366</strain>
    </source>
</reference>
<keyword evidence="4" id="KW-0804">Transcription</keyword>
<sequence length="139" mass="15745">MARRSGFSEHTLRYYEDIGLIGPVPRDESSGHRRYPPEAAERIEALACLRATGMSIDDMRAYLRGLSAGRAAATEMVDLFSGHAARLEEELTALRLRLDYVRAKAELWQSRVDDDEPREQQARALSSRLAQRLRGEDRA</sequence>